<evidence type="ECO:0000256" key="7">
    <source>
        <dbReference type="RuleBase" id="RU003845"/>
    </source>
</evidence>
<dbReference type="GO" id="GO:0005886">
    <property type="term" value="C:plasma membrane"/>
    <property type="evidence" value="ECO:0007669"/>
    <property type="project" value="TreeGrafter"/>
</dbReference>
<keyword evidence="9" id="KW-0812">Transmembrane</keyword>
<evidence type="ECO:0000256" key="2">
    <source>
        <dbReference type="ARBA" id="ARBA00022448"/>
    </source>
</evidence>
<evidence type="ECO:0000256" key="8">
    <source>
        <dbReference type="SAM" id="MobiDB-lite"/>
    </source>
</evidence>
<dbReference type="PANTHER" id="PTHR10972:SF205">
    <property type="entry name" value="OXYSTEROL-BINDING PROTEIN 1"/>
    <property type="match status" value="1"/>
</dbReference>
<dbReference type="GO" id="GO:0097038">
    <property type="term" value="C:perinuclear endoplasmic reticulum"/>
    <property type="evidence" value="ECO:0007669"/>
    <property type="project" value="TreeGrafter"/>
</dbReference>
<keyword evidence="4 7" id="KW-0445">Lipid transport</keyword>
<keyword evidence="9" id="KW-0472">Membrane</keyword>
<dbReference type="FunFam" id="2.40.160.120:FF:000031">
    <property type="entry name" value="Oxysterol-binding protein 2"/>
    <property type="match status" value="1"/>
</dbReference>
<feature type="domain" description="PH" evidence="10">
    <location>
        <begin position="103"/>
        <end position="196"/>
    </location>
</feature>
<dbReference type="PANTHER" id="PTHR10972">
    <property type="entry name" value="OXYSTEROL-BINDING PROTEIN-RELATED"/>
    <property type="match status" value="1"/>
</dbReference>
<dbReference type="GO" id="GO:0032934">
    <property type="term" value="F:sterol binding"/>
    <property type="evidence" value="ECO:0007669"/>
    <property type="project" value="TreeGrafter"/>
</dbReference>
<evidence type="ECO:0000256" key="6">
    <source>
        <dbReference type="RuleBase" id="RU003844"/>
    </source>
</evidence>
<evidence type="ECO:0000313" key="11">
    <source>
        <dbReference type="EMBL" id="KAE9537543.1"/>
    </source>
</evidence>
<keyword evidence="2 7" id="KW-0813">Transport</keyword>
<dbReference type="InterPro" id="IPR001849">
    <property type="entry name" value="PH_domain"/>
</dbReference>
<proteinExistence type="inferred from homology"/>
<dbReference type="PROSITE" id="PS01013">
    <property type="entry name" value="OSBP"/>
    <property type="match status" value="1"/>
</dbReference>
<evidence type="ECO:0000256" key="5">
    <source>
        <dbReference type="ARBA" id="ARBA00023121"/>
    </source>
</evidence>
<gene>
    <name evidence="11" type="ORF">AGLY_006566</name>
</gene>
<sequence>FDTSAIPSVVVVVVVVVVLSAVRSLSSTDVTVDGAKGQGKYLCVVAVVLVLTRFSCAYVVYWQREEKCRTTTVSTTVAWFSLVAMAASDVKSSTPPPPLSMVDEDMKGWLFKWTNYIKGYQKRWFVLSNGVLSYYRTQAEISQLCRGTISLNGATIHTEDSCTIVISNGGTQTFHLRATSEVERQRWVTELELAKAREIGHTNTDRGKEKELSANLEVSSVVSSLNTKLSELRSQSEIISKHSKALQRCLTELETIDIPPDVSTKIKAWMERANLIRIASVGMVTNCSEYLDLAQSQGNKWQKMLYNERRQRIQLVEMVDQIAREQTVLEHVANNDKQGDSTDEDDASDSCEFFDAQGGDSFDVTTNNYLVLEKLVNEELDCSGGSSSDIDDPAESSAILTAAICSSTGLNTDRDENNKSARMFPQLSEHAKKILEDVIKHPLKQKDQRRCRVTDKPNHPLHIWSILKNCIGKDLSKIPMPVNFSEPLSMLQRITEDFEYSNILDTAAQCKDSFEQMAYVAAFTISSYSTTVNRTSKPFNPLLGETYECDRMSDLGWKAFNEQVSHHPPISAQYCSGKEWSCWQEFSMSSKFRGKYLQAIPNGIAHLEFSASGNHYTWTKVTTTVHNIIVGKLWVDQTGDMTITNHKDGSKCRLSYIPYSYFTRDQQRKVKGYVMDKDNEIKWVINGTWDNKVEIAPVTKFEGPIESPTCQTGSYITAWQRQAPPSDNEKYYYFTVLASQLNEIEEGIAPTDSRLRPDQRLMEFGLWDEANIEKLRLEEMQRVRNRKANNRIADSNQINENEEEDDDTIQENDNSAIKPAWFKRDVCKWTKKPCFTYTHEYWECKQKGDWSRCPSLF</sequence>
<feature type="non-terminal residue" evidence="11">
    <location>
        <position position="1"/>
    </location>
</feature>
<evidence type="ECO:0000256" key="9">
    <source>
        <dbReference type="SAM" id="Phobius"/>
    </source>
</evidence>
<dbReference type="SUPFAM" id="SSF144000">
    <property type="entry name" value="Oxysterol-binding protein-like"/>
    <property type="match status" value="1"/>
</dbReference>
<protein>
    <recommendedName>
        <fullName evidence="7">Oxysterol-binding protein</fullName>
    </recommendedName>
</protein>
<feature type="transmembrane region" description="Helical" evidence="9">
    <location>
        <begin position="42"/>
        <end position="62"/>
    </location>
</feature>
<dbReference type="SUPFAM" id="SSF50729">
    <property type="entry name" value="PH domain-like"/>
    <property type="match status" value="1"/>
</dbReference>
<dbReference type="PROSITE" id="PS50003">
    <property type="entry name" value="PH_DOMAIN"/>
    <property type="match status" value="1"/>
</dbReference>
<dbReference type="Gene3D" id="2.30.29.30">
    <property type="entry name" value="Pleckstrin-homology domain (PH domain)/Phosphotyrosine-binding domain (PTB)"/>
    <property type="match status" value="1"/>
</dbReference>
<keyword evidence="9" id="KW-1133">Transmembrane helix</keyword>
<keyword evidence="5" id="KW-0446">Lipid-binding</keyword>
<feature type="region of interest" description="Disordered" evidence="8">
    <location>
        <begin position="331"/>
        <end position="352"/>
    </location>
</feature>
<dbReference type="SMART" id="SM00233">
    <property type="entry name" value="PH"/>
    <property type="match status" value="1"/>
</dbReference>
<keyword evidence="3" id="KW-0597">Phosphoprotein</keyword>
<evidence type="ECO:0000256" key="3">
    <source>
        <dbReference type="ARBA" id="ARBA00022553"/>
    </source>
</evidence>
<dbReference type="Pfam" id="PF00169">
    <property type="entry name" value="PH"/>
    <property type="match status" value="1"/>
</dbReference>
<dbReference type="AlphaFoldDB" id="A0A6G0TRL7"/>
<dbReference type="OrthoDB" id="1854502at2759"/>
<evidence type="ECO:0000259" key="10">
    <source>
        <dbReference type="PROSITE" id="PS50003"/>
    </source>
</evidence>
<evidence type="ECO:0000313" key="12">
    <source>
        <dbReference type="Proteomes" id="UP000475862"/>
    </source>
</evidence>
<dbReference type="CDD" id="cd13284">
    <property type="entry name" value="PH_OSBP_ORP4"/>
    <property type="match status" value="1"/>
</dbReference>
<accession>A0A6G0TRL7</accession>
<organism evidence="11 12">
    <name type="scientific">Aphis glycines</name>
    <name type="common">Soybean aphid</name>
    <dbReference type="NCBI Taxonomy" id="307491"/>
    <lineage>
        <taxon>Eukaryota</taxon>
        <taxon>Metazoa</taxon>
        <taxon>Ecdysozoa</taxon>
        <taxon>Arthropoda</taxon>
        <taxon>Hexapoda</taxon>
        <taxon>Insecta</taxon>
        <taxon>Pterygota</taxon>
        <taxon>Neoptera</taxon>
        <taxon>Paraneoptera</taxon>
        <taxon>Hemiptera</taxon>
        <taxon>Sternorrhyncha</taxon>
        <taxon>Aphidomorpha</taxon>
        <taxon>Aphidoidea</taxon>
        <taxon>Aphididae</taxon>
        <taxon>Aphidini</taxon>
        <taxon>Aphis</taxon>
        <taxon>Aphis</taxon>
    </lineage>
</organism>
<dbReference type="InterPro" id="IPR011993">
    <property type="entry name" value="PH-like_dom_sf"/>
</dbReference>
<dbReference type="InterPro" id="IPR018494">
    <property type="entry name" value="Oxysterol-bd_CS"/>
</dbReference>
<dbReference type="Gene3D" id="2.40.160.120">
    <property type="match status" value="1"/>
</dbReference>
<comment type="similarity">
    <text evidence="1 6">Belongs to the OSBP family.</text>
</comment>
<dbReference type="GO" id="GO:0005829">
    <property type="term" value="C:cytosol"/>
    <property type="evidence" value="ECO:0007669"/>
    <property type="project" value="TreeGrafter"/>
</dbReference>
<dbReference type="EMBL" id="VYZN01000018">
    <property type="protein sequence ID" value="KAE9537543.1"/>
    <property type="molecule type" value="Genomic_DNA"/>
</dbReference>
<keyword evidence="12" id="KW-1185">Reference proteome</keyword>
<comment type="caution">
    <text evidence="11">The sequence shown here is derived from an EMBL/GenBank/DDBJ whole genome shotgun (WGS) entry which is preliminary data.</text>
</comment>
<dbReference type="InterPro" id="IPR037239">
    <property type="entry name" value="OSBP_sf"/>
</dbReference>
<feature type="transmembrane region" description="Helical" evidence="9">
    <location>
        <begin position="6"/>
        <end position="22"/>
    </location>
</feature>
<dbReference type="InterPro" id="IPR000648">
    <property type="entry name" value="Oxysterol-bd"/>
</dbReference>
<evidence type="ECO:0000256" key="1">
    <source>
        <dbReference type="ARBA" id="ARBA00008842"/>
    </source>
</evidence>
<reference evidence="11 12" key="1">
    <citation type="submission" date="2019-08" db="EMBL/GenBank/DDBJ databases">
        <title>The genome of the soybean aphid Biotype 1, its phylome, world population structure and adaptation to the North American continent.</title>
        <authorList>
            <person name="Giordano R."/>
            <person name="Donthu R.K."/>
            <person name="Hernandez A.G."/>
            <person name="Wright C.L."/>
            <person name="Zimin A.V."/>
        </authorList>
    </citation>
    <scope>NUCLEOTIDE SEQUENCE [LARGE SCALE GENOMIC DNA]</scope>
    <source>
        <tissue evidence="11">Whole aphids</tissue>
    </source>
</reference>
<dbReference type="Pfam" id="PF01237">
    <property type="entry name" value="Oxysterol_BP"/>
    <property type="match status" value="1"/>
</dbReference>
<dbReference type="Proteomes" id="UP000475862">
    <property type="component" value="Unassembled WGS sequence"/>
</dbReference>
<name>A0A6G0TRL7_APHGL</name>
<dbReference type="GO" id="GO:0006869">
    <property type="term" value="P:lipid transport"/>
    <property type="evidence" value="ECO:0007669"/>
    <property type="project" value="UniProtKB-KW"/>
</dbReference>
<evidence type="ECO:0000256" key="4">
    <source>
        <dbReference type="ARBA" id="ARBA00023055"/>
    </source>
</evidence>